<reference evidence="10" key="1">
    <citation type="submission" date="2020-01" db="EMBL/GenBank/DDBJ databases">
        <title>Draft genome sequence of the Termite Coptotermes fromosanus.</title>
        <authorList>
            <person name="Itakura S."/>
            <person name="Yosikawa Y."/>
            <person name="Umezawa K."/>
        </authorList>
    </citation>
    <scope>NUCLEOTIDE SEQUENCE [LARGE SCALE GENOMIC DNA]</scope>
</reference>
<evidence type="ECO:0000256" key="3">
    <source>
        <dbReference type="ARBA" id="ARBA00022517"/>
    </source>
</evidence>
<dbReference type="InterPro" id="IPR002942">
    <property type="entry name" value="S4_RNA-bd"/>
</dbReference>
<dbReference type="SUPFAM" id="SSF55174">
    <property type="entry name" value="Alpha-L RNA-binding motif"/>
    <property type="match status" value="1"/>
</dbReference>
<dbReference type="GO" id="GO:0030515">
    <property type="term" value="F:snoRNA binding"/>
    <property type="evidence" value="ECO:0007669"/>
    <property type="project" value="TreeGrafter"/>
</dbReference>
<dbReference type="InterPro" id="IPR001912">
    <property type="entry name" value="Ribosomal_uS4_N"/>
</dbReference>
<dbReference type="InterPro" id="IPR022801">
    <property type="entry name" value="Ribosomal_uS4"/>
</dbReference>
<dbReference type="OrthoDB" id="10248812at2759"/>
<keyword evidence="5" id="KW-0539">Nucleus</keyword>
<comment type="subcellular location">
    <subcellularLocation>
        <location evidence="1">Nucleus</location>
        <location evidence="1">Nucleolus</location>
    </subcellularLocation>
</comment>
<protein>
    <recommendedName>
        <fullName evidence="8">Small ribosomal subunit protein uS4 N-terminal domain-containing protein</fullName>
    </recommendedName>
</protein>
<evidence type="ECO:0000256" key="2">
    <source>
        <dbReference type="ARBA" id="ARBA00007465"/>
    </source>
</evidence>
<dbReference type="EMBL" id="BLKM01000181">
    <property type="protein sequence ID" value="GFG29904.1"/>
    <property type="molecule type" value="Genomic_DNA"/>
</dbReference>
<evidence type="ECO:0000256" key="5">
    <source>
        <dbReference type="ARBA" id="ARBA00023242"/>
    </source>
</evidence>
<dbReference type="FunCoup" id="A0A6L2PBR5">
    <property type="interactions" value="294"/>
</dbReference>
<dbReference type="Pfam" id="PF01479">
    <property type="entry name" value="S4"/>
    <property type="match status" value="1"/>
</dbReference>
<evidence type="ECO:0000313" key="9">
    <source>
        <dbReference type="EMBL" id="GFG29904.1"/>
    </source>
</evidence>
<dbReference type="PANTHER" id="PTHR11831">
    <property type="entry name" value="30S 40S RIBOSOMAL PROTEIN"/>
    <property type="match status" value="1"/>
</dbReference>
<dbReference type="GO" id="GO:0019843">
    <property type="term" value="F:rRNA binding"/>
    <property type="evidence" value="ECO:0007669"/>
    <property type="project" value="InterPro"/>
</dbReference>
<comment type="similarity">
    <text evidence="2">Belongs to the universal ribosomal protein uS4 family.</text>
</comment>
<dbReference type="PROSITE" id="PS50889">
    <property type="entry name" value="S4"/>
    <property type="match status" value="1"/>
</dbReference>
<organism evidence="9 10">
    <name type="scientific">Coptotermes formosanus</name>
    <name type="common">Formosan subterranean termite</name>
    <dbReference type="NCBI Taxonomy" id="36987"/>
    <lineage>
        <taxon>Eukaryota</taxon>
        <taxon>Metazoa</taxon>
        <taxon>Ecdysozoa</taxon>
        <taxon>Arthropoda</taxon>
        <taxon>Hexapoda</taxon>
        <taxon>Insecta</taxon>
        <taxon>Pterygota</taxon>
        <taxon>Neoptera</taxon>
        <taxon>Polyneoptera</taxon>
        <taxon>Dictyoptera</taxon>
        <taxon>Blattodea</taxon>
        <taxon>Blattoidea</taxon>
        <taxon>Termitoidae</taxon>
        <taxon>Rhinotermitidae</taxon>
        <taxon>Coptotermes</taxon>
    </lineage>
</organism>
<proteinExistence type="inferred from homology"/>
<evidence type="ECO:0000256" key="4">
    <source>
        <dbReference type="ARBA" id="ARBA00022884"/>
    </source>
</evidence>
<dbReference type="SMART" id="SM01390">
    <property type="entry name" value="Ribosomal_S4"/>
    <property type="match status" value="1"/>
</dbReference>
<feature type="domain" description="Small ribosomal subunit protein uS4 N-terminal" evidence="8">
    <location>
        <begin position="4"/>
        <end position="107"/>
    </location>
</feature>
<name>A0A6L2PBR5_COPFO</name>
<evidence type="ECO:0000313" key="10">
    <source>
        <dbReference type="Proteomes" id="UP000502823"/>
    </source>
</evidence>
<dbReference type="AlphaFoldDB" id="A0A6L2PBR5"/>
<evidence type="ECO:0000259" key="8">
    <source>
        <dbReference type="SMART" id="SM01390"/>
    </source>
</evidence>
<accession>A0A6L2PBR5</accession>
<keyword evidence="10" id="KW-1185">Reference proteome</keyword>
<keyword evidence="6" id="KW-0687">Ribonucleoprotein</keyword>
<dbReference type="PANTHER" id="PTHR11831:SF1">
    <property type="entry name" value="U3 SMALL NUCLEOLAR RIBONUCLEOPROTEIN PROTEIN IMP3"/>
    <property type="match status" value="1"/>
</dbReference>
<dbReference type="Proteomes" id="UP000502823">
    <property type="component" value="Unassembled WGS sequence"/>
</dbReference>
<sequence>MVRKLKFHEKKLLKKVDFICWEVDNNIHEVKVMRKYFIQKREDYTKYNKLSRQIRELARKIKDLDQKDPFRTESSAQLLEKLYMMGLIPTKWDLALCNDVTASSFCRRRLPVVMVRSKMCGSVQMATKFVQQGHVRIGPEVVKDPAFLVTRYFLPSCWDSKQGVSSTTEKKTLILQTGEHYDYRVMNEIKELTDELTD</sequence>
<evidence type="ECO:0000256" key="6">
    <source>
        <dbReference type="ARBA" id="ARBA00023274"/>
    </source>
</evidence>
<evidence type="ECO:0000256" key="7">
    <source>
        <dbReference type="PROSITE-ProRule" id="PRU00182"/>
    </source>
</evidence>
<dbReference type="InParanoid" id="A0A6L2PBR5"/>
<comment type="caution">
    <text evidence="9">The sequence shown here is derived from an EMBL/GenBank/DDBJ whole genome shotgun (WGS) entry which is preliminary data.</text>
</comment>
<dbReference type="GO" id="GO:0042274">
    <property type="term" value="P:ribosomal small subunit biogenesis"/>
    <property type="evidence" value="ECO:0007669"/>
    <property type="project" value="TreeGrafter"/>
</dbReference>
<evidence type="ECO:0000256" key="1">
    <source>
        <dbReference type="ARBA" id="ARBA00004604"/>
    </source>
</evidence>
<dbReference type="GO" id="GO:0032040">
    <property type="term" value="C:small-subunit processome"/>
    <property type="evidence" value="ECO:0007669"/>
    <property type="project" value="TreeGrafter"/>
</dbReference>
<gene>
    <name evidence="9" type="ORF">Cfor_09922</name>
</gene>
<dbReference type="Pfam" id="PF00163">
    <property type="entry name" value="Ribosomal_S4"/>
    <property type="match status" value="1"/>
</dbReference>
<keyword evidence="3" id="KW-0690">Ribosome biogenesis</keyword>
<dbReference type="GO" id="GO:0006364">
    <property type="term" value="P:rRNA processing"/>
    <property type="evidence" value="ECO:0007669"/>
    <property type="project" value="TreeGrafter"/>
</dbReference>
<dbReference type="CDD" id="cd00165">
    <property type="entry name" value="S4"/>
    <property type="match status" value="1"/>
</dbReference>
<dbReference type="GO" id="GO:0034457">
    <property type="term" value="C:Mpp10 complex"/>
    <property type="evidence" value="ECO:0007669"/>
    <property type="project" value="TreeGrafter"/>
</dbReference>
<keyword evidence="4 7" id="KW-0694">RNA-binding</keyword>